<dbReference type="EMBL" id="CAJNOI010000004">
    <property type="protein sequence ID" value="CAF0742884.1"/>
    <property type="molecule type" value="Genomic_DNA"/>
</dbReference>
<comment type="caution">
    <text evidence="2">The sequence shown here is derived from an EMBL/GenBank/DDBJ whole genome shotgun (WGS) entry which is preliminary data.</text>
</comment>
<gene>
    <name evidence="2" type="ORF">BJG266_LOCUS1965</name>
    <name evidence="3" type="ORF">QVE165_LOCUS13194</name>
</gene>
<dbReference type="PANTHER" id="PTHR18957">
    <property type="entry name" value="CENTLEIN"/>
    <property type="match status" value="1"/>
</dbReference>
<evidence type="ECO:0000313" key="4">
    <source>
        <dbReference type="Proteomes" id="UP000663832"/>
    </source>
</evidence>
<dbReference type="GO" id="GO:0010457">
    <property type="term" value="P:centriole-centriole cohesion"/>
    <property type="evidence" value="ECO:0007669"/>
    <property type="project" value="TreeGrafter"/>
</dbReference>
<evidence type="ECO:0000313" key="2">
    <source>
        <dbReference type="EMBL" id="CAF0742884.1"/>
    </source>
</evidence>
<evidence type="ECO:0000256" key="1">
    <source>
        <dbReference type="SAM" id="Coils"/>
    </source>
</evidence>
<organism evidence="2 5">
    <name type="scientific">Adineta steineri</name>
    <dbReference type="NCBI Taxonomy" id="433720"/>
    <lineage>
        <taxon>Eukaryota</taxon>
        <taxon>Metazoa</taxon>
        <taxon>Spiralia</taxon>
        <taxon>Gnathifera</taxon>
        <taxon>Rotifera</taxon>
        <taxon>Eurotatoria</taxon>
        <taxon>Bdelloidea</taxon>
        <taxon>Adinetida</taxon>
        <taxon>Adinetidae</taxon>
        <taxon>Adineta</taxon>
    </lineage>
</organism>
<proteinExistence type="predicted"/>
<dbReference type="EMBL" id="CAJNOM010000067">
    <property type="protein sequence ID" value="CAF0968240.1"/>
    <property type="molecule type" value="Genomic_DNA"/>
</dbReference>
<dbReference type="Proteomes" id="UP000663877">
    <property type="component" value="Unassembled WGS sequence"/>
</dbReference>
<sequence length="1047" mass="124660">MADVNDIQISDELKYEISHRNEHRSIFLNTDELRFQNREQLIEKLERVIQEKNASINKLEEREQSLADTLKKRNAEFHIIEEKLQEFREKTCTFEQLHQLQVQTFEKTIRDCQNENERLSEQIRDLKKELSDKTNFDAINQEKILTFDRITADIQLWRQKLDSYKATIEEREETIATLKNENNDFNKKKQTNGTFEDNSLRLQILNLQNVVRDRDKEIENLKTTLRRVRDTLQPDHLSHESRWQSCSENIGHNRSSSVSDLSSSREVELLKQKLNSLTDRYNDLQKLLVKRDDQIVTFKKVHDKRWLRLKHLQKQYRSLKDELQSYTDDEIIQNNTKEDFSYRKAIQKTKNSCSVCNDQRWKKTPNGLNKKTLKQEDDDHVWNEITKFKRENARLTNENLSLNEKIDLQEVEINEQLIVIDELRHELRRLNDKDDQPRSAPIAITNNEQKQLIEELDKKLYELETERTCLIFEHERLKTDFDLCVDEKQRLIQQKTQINNDLKQSKLRILALQDQIYKLKRNNKKEVIITTPILTRNRRIIKKKPKKPIINKTCLELLLDQTSSFIDDYQNESFISNKQRRRRRHRSCSLCNYENDSSFIKHKKRLSIPIRRCGPLKRTLITKNRLNNSNSTRKSSTSPFINQSSSLRKRIEQLENNLSNAQEENRHLNQRLITTLSRINILKTTNQKLIGECDKFKNNHLNQSTSVNHDSISTDSMDNLYERLKNTSYDASQQRKLNKTLQSENELLNKNLQSLTDKLTHTERDIASKRLLIDTYRTRLNEMEINVNRSNEKNTNDNDEERIKSLTDTIEKLRTSIDSYKNRLQAITREKHDFDTRNTQLIDEHQKLKVRFEDIQSKFRLNDQQLRQIRLQNEQLNQELITCRRLSEQQLLTLNTKSQESLKKITSESDRTVQRSNEYEKFIKELLNELIQRNIQMNDSLKKAREHQKQRESLSLTLPGYDTAMNTASKILNLTQDDLDELMSVTDESFQANIKEDNVDKNEKIRQKVTKLFVSQEEVSNKLLKIFNKKFDEIQAVNRELAIIRIT</sequence>
<dbReference type="GO" id="GO:0005813">
    <property type="term" value="C:centrosome"/>
    <property type="evidence" value="ECO:0007669"/>
    <property type="project" value="TreeGrafter"/>
</dbReference>
<evidence type="ECO:0000313" key="5">
    <source>
        <dbReference type="Proteomes" id="UP000663877"/>
    </source>
</evidence>
<feature type="coiled-coil region" evidence="1">
    <location>
        <begin position="385"/>
        <end position="522"/>
    </location>
</feature>
<protein>
    <submittedName>
        <fullName evidence="2">Uncharacterized protein</fullName>
    </submittedName>
</protein>
<feature type="coiled-coil region" evidence="1">
    <location>
        <begin position="644"/>
        <end position="671"/>
    </location>
</feature>
<dbReference type="AlphaFoldDB" id="A0A813NUG0"/>
<accession>A0A813NUG0</accession>
<keyword evidence="4" id="KW-1185">Reference proteome</keyword>
<feature type="coiled-coil region" evidence="1">
    <location>
        <begin position="267"/>
        <end position="329"/>
    </location>
</feature>
<name>A0A813NUG0_9BILA</name>
<evidence type="ECO:0000313" key="3">
    <source>
        <dbReference type="EMBL" id="CAF0968240.1"/>
    </source>
</evidence>
<dbReference type="InterPro" id="IPR038810">
    <property type="entry name" value="CNTLN"/>
</dbReference>
<keyword evidence="1" id="KW-0175">Coiled coil</keyword>
<dbReference type="OrthoDB" id="10011458at2759"/>
<feature type="coiled-coil region" evidence="1">
    <location>
        <begin position="731"/>
        <end position="830"/>
    </location>
</feature>
<dbReference type="PANTHER" id="PTHR18957:SF0">
    <property type="entry name" value="CENTLEIN"/>
    <property type="match status" value="1"/>
</dbReference>
<dbReference type="Proteomes" id="UP000663832">
    <property type="component" value="Unassembled WGS sequence"/>
</dbReference>
<dbReference type="GO" id="GO:0005814">
    <property type="term" value="C:centriole"/>
    <property type="evidence" value="ECO:0007669"/>
    <property type="project" value="TreeGrafter"/>
</dbReference>
<reference evidence="2" key="1">
    <citation type="submission" date="2021-02" db="EMBL/GenBank/DDBJ databases">
        <authorList>
            <person name="Nowell W R."/>
        </authorList>
    </citation>
    <scope>NUCLEOTIDE SEQUENCE</scope>
</reference>
<feature type="coiled-coil region" evidence="1">
    <location>
        <begin position="35"/>
        <end position="188"/>
    </location>
</feature>